<comment type="cofactor">
    <cofactor evidence="6">
        <name>Zn(2+)</name>
        <dbReference type="ChEBI" id="CHEBI:29105"/>
    </cofactor>
    <text evidence="6">Binds 1 zinc ion per subunit.</text>
</comment>
<keyword evidence="4 6" id="KW-0862">Zinc</keyword>
<dbReference type="Pfam" id="PF01435">
    <property type="entry name" value="Peptidase_M48"/>
    <property type="match status" value="1"/>
</dbReference>
<dbReference type="EMBL" id="FRAA01000001">
    <property type="protein sequence ID" value="SHJ70492.1"/>
    <property type="molecule type" value="Genomic_DNA"/>
</dbReference>
<dbReference type="PROSITE" id="PS51257">
    <property type="entry name" value="PROKAR_LIPOPROTEIN"/>
    <property type="match status" value="1"/>
</dbReference>
<dbReference type="PANTHER" id="PTHR22726">
    <property type="entry name" value="METALLOENDOPEPTIDASE OMA1"/>
    <property type="match status" value="1"/>
</dbReference>
<organism evidence="8 9">
    <name type="scientific">Reichenbachiella agariperforans</name>
    <dbReference type="NCBI Taxonomy" id="156994"/>
    <lineage>
        <taxon>Bacteria</taxon>
        <taxon>Pseudomonadati</taxon>
        <taxon>Bacteroidota</taxon>
        <taxon>Cytophagia</taxon>
        <taxon>Cytophagales</taxon>
        <taxon>Reichenbachiellaceae</taxon>
        <taxon>Reichenbachiella</taxon>
    </lineage>
</organism>
<reference evidence="9" key="1">
    <citation type="submission" date="2016-11" db="EMBL/GenBank/DDBJ databases">
        <authorList>
            <person name="Varghese N."/>
            <person name="Submissions S."/>
        </authorList>
    </citation>
    <scope>NUCLEOTIDE SEQUENCE [LARGE SCALE GENOMIC DNA]</scope>
    <source>
        <strain evidence="9">DSM 26134</strain>
    </source>
</reference>
<dbReference type="RefSeq" id="WP_073119823.1">
    <property type="nucleotide sequence ID" value="NZ_FRAA01000001.1"/>
</dbReference>
<keyword evidence="9" id="KW-1185">Reference proteome</keyword>
<evidence type="ECO:0000256" key="6">
    <source>
        <dbReference type="RuleBase" id="RU003983"/>
    </source>
</evidence>
<dbReference type="GO" id="GO:0051603">
    <property type="term" value="P:proteolysis involved in protein catabolic process"/>
    <property type="evidence" value="ECO:0007669"/>
    <property type="project" value="TreeGrafter"/>
</dbReference>
<proteinExistence type="inferred from homology"/>
<keyword evidence="2" id="KW-0479">Metal-binding</keyword>
<dbReference type="Gene3D" id="3.30.2010.10">
    <property type="entry name" value="Metalloproteases ('zincins'), catalytic domain"/>
    <property type="match status" value="1"/>
</dbReference>
<evidence type="ECO:0000313" key="9">
    <source>
        <dbReference type="Proteomes" id="UP000184474"/>
    </source>
</evidence>
<evidence type="ECO:0000256" key="3">
    <source>
        <dbReference type="ARBA" id="ARBA00022801"/>
    </source>
</evidence>
<evidence type="ECO:0000256" key="1">
    <source>
        <dbReference type="ARBA" id="ARBA00022670"/>
    </source>
</evidence>
<dbReference type="InterPro" id="IPR001915">
    <property type="entry name" value="Peptidase_M48"/>
</dbReference>
<dbReference type="GO" id="GO:0016020">
    <property type="term" value="C:membrane"/>
    <property type="evidence" value="ECO:0007669"/>
    <property type="project" value="TreeGrafter"/>
</dbReference>
<feature type="domain" description="Peptidase M48" evidence="7">
    <location>
        <begin position="67"/>
        <end position="246"/>
    </location>
</feature>
<dbReference type="InterPro" id="IPR051156">
    <property type="entry name" value="Mito/Outer_Membr_Metalloprot"/>
</dbReference>
<evidence type="ECO:0000313" key="8">
    <source>
        <dbReference type="EMBL" id="SHJ70492.1"/>
    </source>
</evidence>
<keyword evidence="3 6" id="KW-0378">Hydrolase</keyword>
<evidence type="ECO:0000259" key="7">
    <source>
        <dbReference type="Pfam" id="PF01435"/>
    </source>
</evidence>
<dbReference type="STRING" id="156994.SAMN04488028_101959"/>
<evidence type="ECO:0000256" key="2">
    <source>
        <dbReference type="ARBA" id="ARBA00022723"/>
    </source>
</evidence>
<sequence>MKHTTTRLLLTALVFVGTLSSCDKNNNLSLFSVSNDLELGQQVAAQIAADPTTYSILPESGNEEAYAYLEAMTDEILNSGEVQYKDEFAWEVHIIDQDVLNAFCTPGGYIYVYTGLINYLDNIDDLAGVMGHEIAHADLRHSSRSLQKQYGISTLLSILLGDGGNEIAEIAAGYANGLVSLKFSRDHEEESDARSVEYLASTDYACNGAATFFQKLLADGQGSSSGLETFLSTHPSSDSRVEDINAKADEVGCNTSLSDDNTNGMTYAEFQALFAAEAK</sequence>
<evidence type="ECO:0000256" key="4">
    <source>
        <dbReference type="ARBA" id="ARBA00022833"/>
    </source>
</evidence>
<gene>
    <name evidence="8" type="ORF">SAMN04488028_101959</name>
</gene>
<keyword evidence="1 6" id="KW-0645">Protease</keyword>
<dbReference type="PANTHER" id="PTHR22726:SF1">
    <property type="entry name" value="METALLOENDOPEPTIDASE OMA1, MITOCHONDRIAL"/>
    <property type="match status" value="1"/>
</dbReference>
<dbReference type="Proteomes" id="UP000184474">
    <property type="component" value="Unassembled WGS sequence"/>
</dbReference>
<keyword evidence="5 6" id="KW-0482">Metalloprotease</keyword>
<evidence type="ECO:0000256" key="5">
    <source>
        <dbReference type="ARBA" id="ARBA00023049"/>
    </source>
</evidence>
<accession>A0A1M6LH09</accession>
<dbReference type="AlphaFoldDB" id="A0A1M6LH09"/>
<comment type="similarity">
    <text evidence="6">Belongs to the peptidase M48 family.</text>
</comment>
<name>A0A1M6LH09_REIAG</name>
<dbReference type="GO" id="GO:0004222">
    <property type="term" value="F:metalloendopeptidase activity"/>
    <property type="evidence" value="ECO:0007669"/>
    <property type="project" value="InterPro"/>
</dbReference>
<dbReference type="GO" id="GO:0046872">
    <property type="term" value="F:metal ion binding"/>
    <property type="evidence" value="ECO:0007669"/>
    <property type="project" value="UniProtKB-KW"/>
</dbReference>
<protein>
    <submittedName>
        <fullName evidence="8">Peptidase family M48</fullName>
    </submittedName>
</protein>